<protein>
    <submittedName>
        <fullName evidence="1">Type VI secretion system baseplate subunit TssG</fullName>
    </submittedName>
</protein>
<proteinExistence type="predicted"/>
<dbReference type="NCBIfam" id="TIGR03347">
    <property type="entry name" value="VI_chp_1"/>
    <property type="match status" value="1"/>
</dbReference>
<sequence>MSDMAHLVAEARQFPFFALVRLLEHLLGTDIRSEPPAITFEHTADLAFPTHDVASLAWDEGHAQARMAIQCFGLVGTASPMPLEWTEDMQHGDDEGALRAFCDVFHDRAIRVLFDMWKTRTLEGGFDREGRDPLSRGLRALVGVDAWAPEGTKKPLAPMVALGLADHQRGQPQSIDATSAEQLLRRLYPVWNVRLRCNVPRIVALTRREQSRLGSERSRLGIDVFCGHDAEDTEGLVRVHVGPLDGATYASLMPGEELHAELTALTLQLFSVEAELEAKVADGDAPPCRLGAPTGARLGLDTYCTADGASESGAFVDVRVKLDPNAVTRTFVL</sequence>
<keyword evidence="2" id="KW-1185">Reference proteome</keyword>
<dbReference type="EMBL" id="CP089984">
    <property type="protein sequence ID" value="WXB12632.1"/>
    <property type="molecule type" value="Genomic_DNA"/>
</dbReference>
<accession>A0ABZ2LPC4</accession>
<dbReference type="PANTHER" id="PTHR35564">
    <property type="match status" value="1"/>
</dbReference>
<evidence type="ECO:0000313" key="2">
    <source>
        <dbReference type="Proteomes" id="UP001370348"/>
    </source>
</evidence>
<evidence type="ECO:0000313" key="1">
    <source>
        <dbReference type="EMBL" id="WXB12632.1"/>
    </source>
</evidence>
<dbReference type="InterPro" id="IPR010732">
    <property type="entry name" value="T6SS_TssG-like"/>
</dbReference>
<organism evidence="1 2">
    <name type="scientific">Pendulispora albinea</name>
    <dbReference type="NCBI Taxonomy" id="2741071"/>
    <lineage>
        <taxon>Bacteria</taxon>
        <taxon>Pseudomonadati</taxon>
        <taxon>Myxococcota</taxon>
        <taxon>Myxococcia</taxon>
        <taxon>Myxococcales</taxon>
        <taxon>Sorangiineae</taxon>
        <taxon>Pendulisporaceae</taxon>
        <taxon>Pendulispora</taxon>
    </lineage>
</organism>
<dbReference type="RefSeq" id="WP_394822253.1">
    <property type="nucleotide sequence ID" value="NZ_CP089984.1"/>
</dbReference>
<name>A0ABZ2LPC4_9BACT</name>
<gene>
    <name evidence="1" type="primary">tssG</name>
    <name evidence="1" type="ORF">LZC94_32880</name>
</gene>
<dbReference type="Proteomes" id="UP001370348">
    <property type="component" value="Chromosome"/>
</dbReference>
<reference evidence="1 2" key="1">
    <citation type="submission" date="2021-12" db="EMBL/GenBank/DDBJ databases">
        <title>Discovery of the Pendulisporaceae a myxobacterial family with distinct sporulation behavior and unique specialized metabolism.</title>
        <authorList>
            <person name="Garcia R."/>
            <person name="Popoff A."/>
            <person name="Bader C.D."/>
            <person name="Loehr J."/>
            <person name="Walesch S."/>
            <person name="Walt C."/>
            <person name="Boldt J."/>
            <person name="Bunk B."/>
            <person name="Haeckl F.J.F.P.J."/>
            <person name="Gunesch A.P."/>
            <person name="Birkelbach J."/>
            <person name="Nuebel U."/>
            <person name="Pietschmann T."/>
            <person name="Bach T."/>
            <person name="Mueller R."/>
        </authorList>
    </citation>
    <scope>NUCLEOTIDE SEQUENCE [LARGE SCALE GENOMIC DNA]</scope>
    <source>
        <strain evidence="1 2">MSr11954</strain>
    </source>
</reference>
<dbReference type="Pfam" id="PF06996">
    <property type="entry name" value="T6SS_TssG"/>
    <property type="match status" value="1"/>
</dbReference>
<dbReference type="PANTHER" id="PTHR35564:SF3">
    <property type="entry name" value="TYPE VI SECRETION SYSTEM BASEPLATE SUBUNIT TSSG"/>
    <property type="match status" value="1"/>
</dbReference>